<evidence type="ECO:0000256" key="1">
    <source>
        <dbReference type="SAM" id="MobiDB-lite"/>
    </source>
</evidence>
<proteinExistence type="predicted"/>
<dbReference type="AlphaFoldDB" id="A0A2T0QDP4"/>
<dbReference type="EMBL" id="PVZC01000001">
    <property type="protein sequence ID" value="PRY01991.1"/>
    <property type="molecule type" value="Genomic_DNA"/>
</dbReference>
<gene>
    <name evidence="3" type="ORF">CLV72_101589</name>
</gene>
<sequence>MSIELNIAAIKRLAAAGAVAAFVALPLAACDGGAGAGDPSEGASESAPAGGTETGMDGGVGTEAPGVGTEAPDAGVPSAEPTE</sequence>
<keyword evidence="4" id="KW-1185">Reference proteome</keyword>
<feature type="region of interest" description="Disordered" evidence="1">
    <location>
        <begin position="33"/>
        <end position="83"/>
    </location>
</feature>
<protein>
    <submittedName>
        <fullName evidence="3">Uncharacterized protein</fullName>
    </submittedName>
</protein>
<reference evidence="3 4" key="1">
    <citation type="submission" date="2018-03" db="EMBL/GenBank/DDBJ databases">
        <title>Genomic Encyclopedia of Archaeal and Bacterial Type Strains, Phase II (KMG-II): from individual species to whole genera.</title>
        <authorList>
            <person name="Goeker M."/>
        </authorList>
    </citation>
    <scope>NUCLEOTIDE SEQUENCE [LARGE SCALE GENOMIC DNA]</scope>
    <source>
        <strain evidence="3 4">DSM 45601</strain>
    </source>
</reference>
<evidence type="ECO:0000313" key="4">
    <source>
        <dbReference type="Proteomes" id="UP000237846"/>
    </source>
</evidence>
<name>A0A2T0QDP4_9ACTN</name>
<accession>A0A2T0QDP4</accession>
<dbReference type="RefSeq" id="WP_106238673.1">
    <property type="nucleotide sequence ID" value="NZ_PVZC01000001.1"/>
</dbReference>
<organism evidence="3 4">
    <name type="scientific">Allonocardiopsis opalescens</name>
    <dbReference type="NCBI Taxonomy" id="1144618"/>
    <lineage>
        <taxon>Bacteria</taxon>
        <taxon>Bacillati</taxon>
        <taxon>Actinomycetota</taxon>
        <taxon>Actinomycetes</taxon>
        <taxon>Streptosporangiales</taxon>
        <taxon>Allonocardiopsis</taxon>
    </lineage>
</organism>
<keyword evidence="2" id="KW-0732">Signal</keyword>
<evidence type="ECO:0000256" key="2">
    <source>
        <dbReference type="SAM" id="SignalP"/>
    </source>
</evidence>
<feature type="compositionally biased region" description="Gly residues" evidence="1">
    <location>
        <begin position="52"/>
        <end position="61"/>
    </location>
</feature>
<evidence type="ECO:0000313" key="3">
    <source>
        <dbReference type="EMBL" id="PRY01991.1"/>
    </source>
</evidence>
<comment type="caution">
    <text evidence="3">The sequence shown here is derived from an EMBL/GenBank/DDBJ whole genome shotgun (WGS) entry which is preliminary data.</text>
</comment>
<dbReference type="Proteomes" id="UP000237846">
    <property type="component" value="Unassembled WGS sequence"/>
</dbReference>
<feature type="chain" id="PRO_5039230694" evidence="2">
    <location>
        <begin position="21"/>
        <end position="83"/>
    </location>
</feature>
<feature type="signal peptide" evidence="2">
    <location>
        <begin position="1"/>
        <end position="20"/>
    </location>
</feature>